<dbReference type="Proteomes" id="UP000182486">
    <property type="component" value="Unassembled WGS sequence"/>
</dbReference>
<keyword evidence="2" id="KW-1185">Reference proteome</keyword>
<comment type="caution">
    <text evidence="1">The sequence shown here is derived from an EMBL/GenBank/DDBJ whole genome shotgun (WGS) entry which is preliminary data.</text>
</comment>
<organism evidence="1 2">
    <name type="scientific">Couchioplanes caeruleus subsp. caeruleus</name>
    <dbReference type="NCBI Taxonomy" id="56427"/>
    <lineage>
        <taxon>Bacteria</taxon>
        <taxon>Bacillati</taxon>
        <taxon>Actinomycetota</taxon>
        <taxon>Actinomycetes</taxon>
        <taxon>Micromonosporales</taxon>
        <taxon>Micromonosporaceae</taxon>
        <taxon>Couchioplanes</taxon>
    </lineage>
</organism>
<evidence type="ECO:0000313" key="2">
    <source>
        <dbReference type="Proteomes" id="UP000182486"/>
    </source>
</evidence>
<gene>
    <name evidence="1" type="ORF">BG844_28390</name>
</gene>
<name>A0A1K0FDZ9_9ACTN</name>
<proteinExistence type="predicted"/>
<protein>
    <submittedName>
        <fullName evidence="1">Uncharacterized protein</fullName>
    </submittedName>
</protein>
<sequence>MPWDCPDCSALGGDRAGQVLLGQAEVVQQGLLEDRRAVLGNRADAEFRPAGGADLARDDHV</sequence>
<accession>A0A1K0FDZ9</accession>
<dbReference type="EMBL" id="MEIA01000439">
    <property type="protein sequence ID" value="OJF11069.1"/>
    <property type="molecule type" value="Genomic_DNA"/>
</dbReference>
<dbReference type="AlphaFoldDB" id="A0A1K0FDZ9"/>
<reference evidence="1 2" key="1">
    <citation type="submission" date="2016-09" db="EMBL/GenBank/DDBJ databases">
        <title>Couchioplanes caeruleus draft genome sequence.</title>
        <authorList>
            <person name="Sheehan J."/>
            <person name="Caffrey P."/>
        </authorList>
    </citation>
    <scope>NUCLEOTIDE SEQUENCE [LARGE SCALE GENOMIC DNA]</scope>
    <source>
        <strain evidence="1 2">DSM 43634</strain>
    </source>
</reference>
<evidence type="ECO:0000313" key="1">
    <source>
        <dbReference type="EMBL" id="OJF11069.1"/>
    </source>
</evidence>